<evidence type="ECO:0000259" key="1">
    <source>
        <dbReference type="Pfam" id="PF14028"/>
    </source>
</evidence>
<sequence length="320" mass="34475">MGTHAERADIEDVALAAPLPVGAGLVPVRRFLLDCADSAGGTLTDEQRVFLRAGRQALLTGSGWVQYGLSLAGCRPAPSLYAALGDLATTVLHGGQATQFAFVHKPPGLRIRFEPAPGERDELRGQVRAACERWQRDNLVGTVTEPCYEPETALFGGPASLTHVHRLFTTDSLFWLECHAAPGEPAWARSLPVLAELFAGLGVVGWEDLDVWDRVRVQCRRGLPSEVTGSAAFRHAADGVRAAWAQSRESAGHLGVRALADTWRREYLDTGEAWLGPREAAALVTIFHWNRGGLDPLRQGLLTEALADRAAALGIPAVRS</sequence>
<dbReference type="RefSeq" id="WP_173141522.1">
    <property type="nucleotide sequence ID" value="NZ_CBCSGW010000034.1"/>
</dbReference>
<dbReference type="InterPro" id="IPR023809">
    <property type="entry name" value="Thiopep_bacteriocin_synth_dom"/>
</dbReference>
<evidence type="ECO:0000313" key="3">
    <source>
        <dbReference type="Proteomes" id="UP000763557"/>
    </source>
</evidence>
<comment type="caution">
    <text evidence="2">The sequence shown here is derived from an EMBL/GenBank/DDBJ whole genome shotgun (WGS) entry which is preliminary data.</text>
</comment>
<feature type="domain" description="Thiopeptide-type bacteriocin biosynthesis" evidence="1">
    <location>
        <begin position="80"/>
        <end position="306"/>
    </location>
</feature>
<gene>
    <name evidence="2" type="ORF">GC106_76700</name>
</gene>
<organism evidence="2 3">
    <name type="scientific">Kibdelosporangium persicum</name>
    <dbReference type="NCBI Taxonomy" id="2698649"/>
    <lineage>
        <taxon>Bacteria</taxon>
        <taxon>Bacillati</taxon>
        <taxon>Actinomycetota</taxon>
        <taxon>Actinomycetes</taxon>
        <taxon>Pseudonocardiales</taxon>
        <taxon>Pseudonocardiaceae</taxon>
        <taxon>Kibdelosporangium</taxon>
    </lineage>
</organism>
<accession>A0ABX2FGA6</accession>
<dbReference type="EMBL" id="JAAATY010000038">
    <property type="protein sequence ID" value="NRN70405.1"/>
    <property type="molecule type" value="Genomic_DNA"/>
</dbReference>
<dbReference type="NCBIfam" id="TIGR03891">
    <property type="entry name" value="thiopep_ocin"/>
    <property type="match status" value="1"/>
</dbReference>
<name>A0ABX2FGA6_9PSEU</name>
<dbReference type="Proteomes" id="UP000763557">
    <property type="component" value="Unassembled WGS sequence"/>
</dbReference>
<dbReference type="Pfam" id="PF14028">
    <property type="entry name" value="Lant_dehydr_C"/>
    <property type="match status" value="1"/>
</dbReference>
<protein>
    <submittedName>
        <fullName evidence="2">O-methyltransferase clustered with LanBC</fullName>
    </submittedName>
</protein>
<proteinExistence type="predicted"/>
<reference evidence="2 3" key="1">
    <citation type="submission" date="2020-01" db="EMBL/GenBank/DDBJ databases">
        <title>Kibdelosporangium persica a novel Actinomycetes from a hot desert in Iran.</title>
        <authorList>
            <person name="Safaei N."/>
            <person name="Zaburannyi N."/>
            <person name="Mueller R."/>
            <person name="Wink J."/>
        </authorList>
    </citation>
    <scope>NUCLEOTIDE SEQUENCE [LARGE SCALE GENOMIC DNA]</scope>
    <source>
        <strain evidence="2 3">4NS15</strain>
    </source>
</reference>
<evidence type="ECO:0000313" key="2">
    <source>
        <dbReference type="EMBL" id="NRN70405.1"/>
    </source>
</evidence>
<keyword evidence="3" id="KW-1185">Reference proteome</keyword>